<proteinExistence type="inferred from homology"/>
<keyword evidence="5" id="KW-0653">Protein transport</keyword>
<dbReference type="GO" id="GO:0005783">
    <property type="term" value="C:endoplasmic reticulum"/>
    <property type="evidence" value="ECO:0007669"/>
    <property type="project" value="TreeGrafter"/>
</dbReference>
<evidence type="ECO:0000313" key="13">
    <source>
        <dbReference type="EMBL" id="CAG8515852.1"/>
    </source>
</evidence>
<evidence type="ECO:0000256" key="11">
    <source>
        <dbReference type="SAM" id="Phobius"/>
    </source>
</evidence>
<keyword evidence="3" id="KW-0813">Transport</keyword>
<accession>A0A9N9A2Y2</accession>
<comment type="caution">
    <text evidence="13">The sequence shown here is derived from an EMBL/GenBank/DDBJ whole genome shotgun (WGS) entry which is preliminary data.</text>
</comment>
<evidence type="ECO:0000256" key="4">
    <source>
        <dbReference type="ARBA" id="ARBA00022692"/>
    </source>
</evidence>
<dbReference type="Gene3D" id="1.20.5.110">
    <property type="match status" value="1"/>
</dbReference>
<feature type="coiled-coil region" evidence="9">
    <location>
        <begin position="270"/>
        <end position="304"/>
    </location>
</feature>
<comment type="similarity">
    <text evidence="2">Belongs to the syntaxin family.</text>
</comment>
<dbReference type="GO" id="GO:0006890">
    <property type="term" value="P:retrograde vesicle-mediated transport, Golgi to endoplasmic reticulum"/>
    <property type="evidence" value="ECO:0007669"/>
    <property type="project" value="TreeGrafter"/>
</dbReference>
<dbReference type="InterPro" id="IPR019529">
    <property type="entry name" value="Syntaxin-18_N"/>
</dbReference>
<name>A0A9N9A2Y2_9GLOM</name>
<evidence type="ECO:0000256" key="9">
    <source>
        <dbReference type="SAM" id="Coils"/>
    </source>
</evidence>
<feature type="compositionally biased region" description="Basic and acidic residues" evidence="10">
    <location>
        <begin position="233"/>
        <end position="248"/>
    </location>
</feature>
<evidence type="ECO:0000256" key="6">
    <source>
        <dbReference type="ARBA" id="ARBA00022989"/>
    </source>
</evidence>
<evidence type="ECO:0000256" key="3">
    <source>
        <dbReference type="ARBA" id="ARBA00022448"/>
    </source>
</evidence>
<evidence type="ECO:0000259" key="12">
    <source>
        <dbReference type="Pfam" id="PF10496"/>
    </source>
</evidence>
<evidence type="ECO:0000313" key="14">
    <source>
        <dbReference type="Proteomes" id="UP000789508"/>
    </source>
</evidence>
<evidence type="ECO:0000256" key="10">
    <source>
        <dbReference type="SAM" id="MobiDB-lite"/>
    </source>
</evidence>
<dbReference type="PANTHER" id="PTHR15959">
    <property type="entry name" value="SYNTAXIN-18"/>
    <property type="match status" value="1"/>
</dbReference>
<feature type="region of interest" description="Disordered" evidence="10">
    <location>
        <begin position="211"/>
        <end position="250"/>
    </location>
</feature>
<organism evidence="13 14">
    <name type="scientific">Ambispora leptoticha</name>
    <dbReference type="NCBI Taxonomy" id="144679"/>
    <lineage>
        <taxon>Eukaryota</taxon>
        <taxon>Fungi</taxon>
        <taxon>Fungi incertae sedis</taxon>
        <taxon>Mucoromycota</taxon>
        <taxon>Glomeromycotina</taxon>
        <taxon>Glomeromycetes</taxon>
        <taxon>Archaeosporales</taxon>
        <taxon>Ambisporaceae</taxon>
        <taxon>Ambispora</taxon>
    </lineage>
</organism>
<sequence>MADLTVEFRRIVTNLDVSTTEKPKRTDILPPTKKNFHNVNDSFLKEAYEIASHINNLKAFLLSIRKVYLNLSHSSVGVGSPRKMMGYNATSFSDIEEKGFSPKISASIQTLTDKERDDIDLHAKVIMQRCMDRIKKLEEAEEGVGVNTARQNSIMNNPLLKILPTLRTPNEHDIIAAHRSSVTWLLNMRLMQVSKIQKELQESRIRREIEKRERSLLKPTTNKPMTPPLVLRDSSDEKDSSSKNKENNVDTNVITSEDDDIERYLSAEQKMMLEMENESMMKELESTLDQVNQAEKALLEISNLQSVLSSHLAVQTQQTDRLYAEAIATTDRVQEGNLMLVKARQRAQDARKGILIFLILASFILLFLDWYD</sequence>
<comment type="subcellular location">
    <subcellularLocation>
        <location evidence="1">Membrane</location>
        <topology evidence="1">Single-pass type IV membrane protein</topology>
    </subcellularLocation>
</comment>
<dbReference type="EMBL" id="CAJVPS010000927">
    <property type="protein sequence ID" value="CAG8515852.1"/>
    <property type="molecule type" value="Genomic_DNA"/>
</dbReference>
<evidence type="ECO:0000256" key="1">
    <source>
        <dbReference type="ARBA" id="ARBA00004211"/>
    </source>
</evidence>
<gene>
    <name evidence="13" type="ORF">ALEPTO_LOCUS4212</name>
</gene>
<reference evidence="13" key="1">
    <citation type="submission" date="2021-06" db="EMBL/GenBank/DDBJ databases">
        <authorList>
            <person name="Kallberg Y."/>
            <person name="Tangrot J."/>
            <person name="Rosling A."/>
        </authorList>
    </citation>
    <scope>NUCLEOTIDE SEQUENCE</scope>
    <source>
        <strain evidence="13">FL130A</strain>
    </source>
</reference>
<dbReference type="GO" id="GO:0031201">
    <property type="term" value="C:SNARE complex"/>
    <property type="evidence" value="ECO:0007669"/>
    <property type="project" value="TreeGrafter"/>
</dbReference>
<dbReference type="GO" id="GO:0015031">
    <property type="term" value="P:protein transport"/>
    <property type="evidence" value="ECO:0007669"/>
    <property type="project" value="UniProtKB-KW"/>
</dbReference>
<evidence type="ECO:0000256" key="8">
    <source>
        <dbReference type="ARBA" id="ARBA00023136"/>
    </source>
</evidence>
<evidence type="ECO:0000256" key="2">
    <source>
        <dbReference type="ARBA" id="ARBA00009063"/>
    </source>
</evidence>
<protein>
    <submittedName>
        <fullName evidence="13">1317_t:CDS:1</fullName>
    </submittedName>
</protein>
<keyword evidence="14" id="KW-1185">Reference proteome</keyword>
<dbReference type="AlphaFoldDB" id="A0A9N9A2Y2"/>
<dbReference type="Pfam" id="PF10496">
    <property type="entry name" value="Syntaxin-18_N"/>
    <property type="match status" value="1"/>
</dbReference>
<dbReference type="Proteomes" id="UP000789508">
    <property type="component" value="Unassembled WGS sequence"/>
</dbReference>
<keyword evidence="7 9" id="KW-0175">Coiled coil</keyword>
<evidence type="ECO:0000256" key="7">
    <source>
        <dbReference type="ARBA" id="ARBA00023054"/>
    </source>
</evidence>
<dbReference type="PANTHER" id="PTHR15959:SF0">
    <property type="entry name" value="SYNTAXIN-18"/>
    <property type="match status" value="1"/>
</dbReference>
<feature type="domain" description="SNARE-complex protein Syntaxin-18 N-terminal" evidence="12">
    <location>
        <begin position="3"/>
        <end position="74"/>
    </location>
</feature>
<dbReference type="OrthoDB" id="342981at2759"/>
<feature type="transmembrane region" description="Helical" evidence="11">
    <location>
        <begin position="354"/>
        <end position="371"/>
    </location>
</feature>
<keyword evidence="6 11" id="KW-1133">Transmembrane helix</keyword>
<evidence type="ECO:0000256" key="5">
    <source>
        <dbReference type="ARBA" id="ARBA00022927"/>
    </source>
</evidence>
<keyword evidence="4 11" id="KW-0812">Transmembrane</keyword>
<keyword evidence="8 11" id="KW-0472">Membrane</keyword>